<feature type="domain" description="Tyrosine specific protein phosphatases" evidence="4">
    <location>
        <begin position="779"/>
        <end position="848"/>
    </location>
</feature>
<dbReference type="PANTHER" id="PTHR10367:SF25">
    <property type="entry name" value="DUAL SPECIFICITY PHOSPHATASE CATALYTIC DOMAIN PROTEIN (AFU_ORTHOLOGUE AFUA_1G03540)"/>
    <property type="match status" value="1"/>
</dbReference>
<dbReference type="AlphaFoldDB" id="A0A317XA84"/>
<evidence type="ECO:0000256" key="2">
    <source>
        <dbReference type="ARBA" id="ARBA00022912"/>
    </source>
</evidence>
<dbReference type="OrthoDB" id="428974at2759"/>
<keyword evidence="2" id="KW-0904">Protein phosphatase</keyword>
<protein>
    <recommendedName>
        <fullName evidence="4">Tyrosine specific protein phosphatases domain-containing protein</fullName>
    </recommendedName>
</protein>
<dbReference type="InterPro" id="IPR016130">
    <property type="entry name" value="Tyr_Pase_AS"/>
</dbReference>
<feature type="compositionally biased region" description="Acidic residues" evidence="3">
    <location>
        <begin position="616"/>
        <end position="627"/>
    </location>
</feature>
<evidence type="ECO:0000256" key="3">
    <source>
        <dbReference type="SAM" id="MobiDB-lite"/>
    </source>
</evidence>
<feature type="region of interest" description="Disordered" evidence="3">
    <location>
        <begin position="582"/>
        <end position="630"/>
    </location>
</feature>
<dbReference type="EMBL" id="MSFK01000002">
    <property type="protein sequence ID" value="PWY95474.1"/>
    <property type="molecule type" value="Genomic_DNA"/>
</dbReference>
<feature type="region of interest" description="Disordered" evidence="3">
    <location>
        <begin position="1"/>
        <end position="32"/>
    </location>
</feature>
<dbReference type="InterPro" id="IPR020422">
    <property type="entry name" value="TYR_PHOSPHATASE_DUAL_dom"/>
</dbReference>
<dbReference type="RefSeq" id="XP_025472235.1">
    <property type="nucleotide sequence ID" value="XM_025614853.1"/>
</dbReference>
<dbReference type="InterPro" id="IPR000340">
    <property type="entry name" value="Dual-sp_phosphatase_cat-dom"/>
</dbReference>
<dbReference type="FunFam" id="3.90.190.10:FF:000090">
    <property type="entry name" value="Dual specificity phosphatase catalytic domain protein"/>
    <property type="match status" value="1"/>
</dbReference>
<evidence type="ECO:0000256" key="1">
    <source>
        <dbReference type="ARBA" id="ARBA00022801"/>
    </source>
</evidence>
<proteinExistence type="predicted"/>
<dbReference type="InterPro" id="IPR029058">
    <property type="entry name" value="AB_hydrolase_fold"/>
</dbReference>
<evidence type="ECO:0000313" key="6">
    <source>
        <dbReference type="Proteomes" id="UP000246702"/>
    </source>
</evidence>
<feature type="region of interest" description="Disordered" evidence="3">
    <location>
        <begin position="236"/>
        <end position="293"/>
    </location>
</feature>
<dbReference type="Pfam" id="PF00561">
    <property type="entry name" value="Abhydrolase_1"/>
    <property type="match status" value="1"/>
</dbReference>
<dbReference type="GO" id="GO:0004721">
    <property type="term" value="F:phosphoprotein phosphatase activity"/>
    <property type="evidence" value="ECO:0007669"/>
    <property type="project" value="UniProtKB-KW"/>
</dbReference>
<organism evidence="5 6">
    <name type="scientific">Aspergillus sclerotioniger CBS 115572</name>
    <dbReference type="NCBI Taxonomy" id="1450535"/>
    <lineage>
        <taxon>Eukaryota</taxon>
        <taxon>Fungi</taxon>
        <taxon>Dikarya</taxon>
        <taxon>Ascomycota</taxon>
        <taxon>Pezizomycotina</taxon>
        <taxon>Eurotiomycetes</taxon>
        <taxon>Eurotiomycetidae</taxon>
        <taxon>Eurotiales</taxon>
        <taxon>Aspergillaceae</taxon>
        <taxon>Aspergillus</taxon>
        <taxon>Aspergillus subgen. Circumdati</taxon>
    </lineage>
</organism>
<dbReference type="Proteomes" id="UP000246702">
    <property type="component" value="Unassembled WGS sequence"/>
</dbReference>
<dbReference type="InterPro" id="IPR029021">
    <property type="entry name" value="Prot-tyrosine_phosphatase-like"/>
</dbReference>
<gene>
    <name evidence="5" type="ORF">BO94DRAFT_571063</name>
</gene>
<dbReference type="Gene3D" id="3.40.50.1820">
    <property type="entry name" value="alpha/beta hydrolase"/>
    <property type="match status" value="1"/>
</dbReference>
<dbReference type="FunFam" id="3.40.50.1820:FF:000273">
    <property type="entry name" value="Dual specificity phosphatase catalytic domain protein"/>
    <property type="match status" value="1"/>
</dbReference>
<dbReference type="GO" id="GO:0004484">
    <property type="term" value="F:mRNA guanylyltransferase activity"/>
    <property type="evidence" value="ECO:0007669"/>
    <property type="project" value="TreeGrafter"/>
</dbReference>
<dbReference type="SUPFAM" id="SSF52799">
    <property type="entry name" value="(Phosphotyrosine protein) phosphatases II"/>
    <property type="match status" value="1"/>
</dbReference>
<dbReference type="CDD" id="cd14502">
    <property type="entry name" value="RNA_5'-triphosphatase"/>
    <property type="match status" value="1"/>
</dbReference>
<dbReference type="InterPro" id="IPR000073">
    <property type="entry name" value="AB_hydrolase_1"/>
</dbReference>
<dbReference type="InterPro" id="IPR000387">
    <property type="entry name" value="Tyr_Pase_dom"/>
</dbReference>
<dbReference type="GeneID" id="37116996"/>
<sequence>MSGCESSPANLRRKKETIADPPRSCPRASDRPVVIRHGLPDHSCAYQLPTSAPRSSPPAVTPIKVWVPQSHLLQHKPYSLLQNPAAGGFDRPASLPHYRSGGTPYPPKRCRLLGSCKVRLAFQNGSSLPPINLTFAPGMGSTNVPLTSPTTSRSGPVDISAYLRLWDSVYAAFTNSGAFVSLTRLFQAYSYDGTVNWGKIVFLATCFVTMVGCGVVSSILRRKSWGQASGKARLRRAARKGYSKRSAGTVTSSDEDDYDSTGSLRHGTEGSVSLSEKKEVPQHGQTENDPGLLKKHSSYLSYTTSIATYPSVRTFFRPHPQKDKLPTKPSAIPLLVFVHGLGGSLAQFNHLLTSLSNVGPCFGIDLPGCGLSSFAPTSWDAYTVDALAELLATAIEQHRDKETGQGVVLISHSLGCSLSALLTSSTSTLGANLKEHILGLIAVCPRAAPPSPHEVTKFRRLLHIPSPIFDLWRCWDRRGGLHSTSVNRLVGAAADSDTRGLQVRYNKQSKTDVWRRMAWGTLPSYDRNGRATGGIPGEEVWAGVHTPVLLVAGEADAVAKPAELKKILEFFGRAGRSVDDGADRVSSIPDAPQVHDKAPASYNGRAHEEEFGVEPQVEEEEMADESDMSGTRRSVKTVILPAPASHALIYDRATYRTLAGIIQDFLRQHVDNRLSMGWQLQYLNTSGKWDVKNLAKWKKVAPVSERIADTFAALKMLREVDEEHNPVLFSQKYHDQIYAVIDISYENPVYNPASMEKGGIHYHKHPTVSKIPPTPDEVRDFIALVDRLQNEITEKMEKSGKPEGPRPVVGVHCHYGFNRTGFLIVSYLIERRGFTVSEAIEEFERRRPPGIRHEHFIDTLFVRYCVGLKRAPTL</sequence>
<comment type="caution">
    <text evidence="5">The sequence shown here is derived from an EMBL/GenBank/DDBJ whole genome shotgun (WGS) entry which is preliminary data.</text>
</comment>
<dbReference type="Pfam" id="PF00782">
    <property type="entry name" value="DSPc"/>
    <property type="match status" value="1"/>
</dbReference>
<dbReference type="STRING" id="1450535.A0A317XA84"/>
<reference evidence="5 6" key="1">
    <citation type="submission" date="2016-12" db="EMBL/GenBank/DDBJ databases">
        <title>The genomes of Aspergillus section Nigri reveals drivers in fungal speciation.</title>
        <authorList>
            <consortium name="DOE Joint Genome Institute"/>
            <person name="Vesth T.C."/>
            <person name="Nybo J."/>
            <person name="Theobald S."/>
            <person name="Brandl J."/>
            <person name="Frisvad J.C."/>
            <person name="Nielsen K.F."/>
            <person name="Lyhne E.K."/>
            <person name="Kogle M.E."/>
            <person name="Kuo A."/>
            <person name="Riley R."/>
            <person name="Clum A."/>
            <person name="Nolan M."/>
            <person name="Lipzen A."/>
            <person name="Salamov A."/>
            <person name="Henrissat B."/>
            <person name="Wiebenga A."/>
            <person name="De Vries R.P."/>
            <person name="Grigoriev I.V."/>
            <person name="Mortensen U.H."/>
            <person name="Andersen M.R."/>
            <person name="Baker S.E."/>
        </authorList>
    </citation>
    <scope>NUCLEOTIDE SEQUENCE [LARGE SCALE GENOMIC DNA]</scope>
    <source>
        <strain evidence="5 6">CBS 115572</strain>
    </source>
</reference>
<dbReference type="InterPro" id="IPR051029">
    <property type="entry name" value="mRNA_Capping_Enz/RNA_Phosphat"/>
</dbReference>
<dbReference type="SUPFAM" id="SSF53474">
    <property type="entry name" value="alpha/beta-Hydrolases"/>
    <property type="match status" value="1"/>
</dbReference>
<dbReference type="SMART" id="SM00195">
    <property type="entry name" value="DSPc"/>
    <property type="match status" value="1"/>
</dbReference>
<evidence type="ECO:0000313" key="5">
    <source>
        <dbReference type="EMBL" id="PWY95474.1"/>
    </source>
</evidence>
<name>A0A317XA84_9EURO</name>
<accession>A0A317XA84</accession>
<dbReference type="Gene3D" id="3.90.190.10">
    <property type="entry name" value="Protein tyrosine phosphatase superfamily"/>
    <property type="match status" value="1"/>
</dbReference>
<dbReference type="GO" id="GO:0006370">
    <property type="term" value="P:7-methylguanosine mRNA capping"/>
    <property type="evidence" value="ECO:0007669"/>
    <property type="project" value="TreeGrafter"/>
</dbReference>
<evidence type="ECO:0000259" key="4">
    <source>
        <dbReference type="PROSITE" id="PS50056"/>
    </source>
</evidence>
<dbReference type="PROSITE" id="PS00383">
    <property type="entry name" value="TYR_PHOSPHATASE_1"/>
    <property type="match status" value="1"/>
</dbReference>
<keyword evidence="1" id="KW-0378">Hydrolase</keyword>
<keyword evidence="6" id="KW-1185">Reference proteome</keyword>
<dbReference type="PANTHER" id="PTHR10367">
    <property type="entry name" value="MRNA-CAPPING ENZYME"/>
    <property type="match status" value="1"/>
</dbReference>
<dbReference type="PROSITE" id="PS50056">
    <property type="entry name" value="TYR_PHOSPHATASE_2"/>
    <property type="match status" value="1"/>
</dbReference>